<dbReference type="STRING" id="283909.R7UHE9"/>
<proteinExistence type="predicted"/>
<evidence type="ECO:0000313" key="2">
    <source>
        <dbReference type="EnsemblMetazoa" id="CapteP211179"/>
    </source>
</evidence>
<gene>
    <name evidence="1" type="ORF">CAPTEDRAFT_211179</name>
</gene>
<dbReference type="EMBL" id="KB303371">
    <property type="protein sequence ID" value="ELU03238.1"/>
    <property type="molecule type" value="Genomic_DNA"/>
</dbReference>
<protein>
    <recommendedName>
        <fullName evidence="4">Ketoreductase (KR) domain-containing protein</fullName>
    </recommendedName>
</protein>
<evidence type="ECO:0008006" key="4">
    <source>
        <dbReference type="Google" id="ProtNLM"/>
    </source>
</evidence>
<reference evidence="3" key="1">
    <citation type="submission" date="2012-12" db="EMBL/GenBank/DDBJ databases">
        <authorList>
            <person name="Hellsten U."/>
            <person name="Grimwood J."/>
            <person name="Chapman J.A."/>
            <person name="Shapiro H."/>
            <person name="Aerts A."/>
            <person name="Otillar R.P."/>
            <person name="Terry A.Y."/>
            <person name="Boore J.L."/>
            <person name="Simakov O."/>
            <person name="Marletaz F."/>
            <person name="Cho S.-J."/>
            <person name="Edsinger-Gonzales E."/>
            <person name="Havlak P."/>
            <person name="Kuo D.-H."/>
            <person name="Larsson T."/>
            <person name="Lv J."/>
            <person name="Arendt D."/>
            <person name="Savage R."/>
            <person name="Osoegawa K."/>
            <person name="de Jong P."/>
            <person name="Lindberg D.R."/>
            <person name="Seaver E.C."/>
            <person name="Weisblat D.A."/>
            <person name="Putnam N.H."/>
            <person name="Grigoriev I.V."/>
            <person name="Rokhsar D.S."/>
        </authorList>
    </citation>
    <scope>NUCLEOTIDE SEQUENCE</scope>
    <source>
        <strain evidence="3">I ESC-2004</strain>
    </source>
</reference>
<reference evidence="2" key="3">
    <citation type="submission" date="2015-06" db="UniProtKB">
        <authorList>
            <consortium name="EnsemblMetazoa"/>
        </authorList>
    </citation>
    <scope>IDENTIFICATION</scope>
</reference>
<dbReference type="OrthoDB" id="1888931at2759"/>
<dbReference type="EMBL" id="AMQN01008543">
    <property type="status" value="NOT_ANNOTATED_CDS"/>
    <property type="molecule type" value="Genomic_DNA"/>
</dbReference>
<dbReference type="HOGENOM" id="CLU_2252579_0_0_1"/>
<organism evidence="1">
    <name type="scientific">Capitella teleta</name>
    <name type="common">Polychaete worm</name>
    <dbReference type="NCBI Taxonomy" id="283909"/>
    <lineage>
        <taxon>Eukaryota</taxon>
        <taxon>Metazoa</taxon>
        <taxon>Spiralia</taxon>
        <taxon>Lophotrochozoa</taxon>
        <taxon>Annelida</taxon>
        <taxon>Polychaeta</taxon>
        <taxon>Sedentaria</taxon>
        <taxon>Scolecida</taxon>
        <taxon>Capitellidae</taxon>
        <taxon>Capitella</taxon>
    </lineage>
</organism>
<dbReference type="Gene3D" id="3.40.50.720">
    <property type="entry name" value="NAD(P)-binding Rossmann-like Domain"/>
    <property type="match status" value="1"/>
</dbReference>
<evidence type="ECO:0000313" key="1">
    <source>
        <dbReference type="EMBL" id="ELU03238.1"/>
    </source>
</evidence>
<name>R7UHE9_CAPTE</name>
<evidence type="ECO:0000313" key="3">
    <source>
        <dbReference type="Proteomes" id="UP000014760"/>
    </source>
</evidence>
<keyword evidence="3" id="KW-1185">Reference proteome</keyword>
<reference evidence="1 3" key="2">
    <citation type="journal article" date="2013" name="Nature">
        <title>Insights into bilaterian evolution from three spiralian genomes.</title>
        <authorList>
            <person name="Simakov O."/>
            <person name="Marletaz F."/>
            <person name="Cho S.J."/>
            <person name="Edsinger-Gonzales E."/>
            <person name="Havlak P."/>
            <person name="Hellsten U."/>
            <person name="Kuo D.H."/>
            <person name="Larsson T."/>
            <person name="Lv J."/>
            <person name="Arendt D."/>
            <person name="Savage R."/>
            <person name="Osoegawa K."/>
            <person name="de Jong P."/>
            <person name="Grimwood J."/>
            <person name="Chapman J.A."/>
            <person name="Shapiro H."/>
            <person name="Aerts A."/>
            <person name="Otillar R.P."/>
            <person name="Terry A.Y."/>
            <person name="Boore J.L."/>
            <person name="Grigoriev I.V."/>
            <person name="Lindberg D.R."/>
            <person name="Seaver E.C."/>
            <person name="Weisblat D.A."/>
            <person name="Putnam N.H."/>
            <person name="Rokhsar D.S."/>
        </authorList>
    </citation>
    <scope>NUCLEOTIDE SEQUENCE</scope>
    <source>
        <strain evidence="1 3">I ESC-2004</strain>
    </source>
</reference>
<dbReference type="SUPFAM" id="SSF51735">
    <property type="entry name" value="NAD(P)-binding Rossmann-fold domains"/>
    <property type="match status" value="1"/>
</dbReference>
<dbReference type="EnsemblMetazoa" id="CapteT211179">
    <property type="protein sequence ID" value="CapteP211179"/>
    <property type="gene ID" value="CapteG211179"/>
</dbReference>
<dbReference type="AlphaFoldDB" id="R7UHE9"/>
<accession>R7UHE9</accession>
<dbReference type="Proteomes" id="UP000014760">
    <property type="component" value="Unassembled WGS sequence"/>
</dbReference>
<dbReference type="InterPro" id="IPR036291">
    <property type="entry name" value="NAD(P)-bd_dom_sf"/>
</dbReference>
<sequence>MVNNRLISDTERISHCQCDTEYRQTTDRHYPRKLDVLQKTADEIQEKTGNKVKAIATDVREPGSERKVVSECIEEMGLPHLVVNMVSSHRHQCPGSGVGCKSTR</sequence>